<feature type="domain" description="MOSC" evidence="1">
    <location>
        <begin position="15"/>
        <end position="118"/>
    </location>
</feature>
<dbReference type="GO" id="GO:0030151">
    <property type="term" value="F:molybdenum ion binding"/>
    <property type="evidence" value="ECO:0007669"/>
    <property type="project" value="InterPro"/>
</dbReference>
<organism evidence="2">
    <name type="scientific">marine metagenome</name>
    <dbReference type="NCBI Taxonomy" id="408172"/>
    <lineage>
        <taxon>unclassified sequences</taxon>
        <taxon>metagenomes</taxon>
        <taxon>ecological metagenomes</taxon>
    </lineage>
</organism>
<dbReference type="GO" id="GO:0030170">
    <property type="term" value="F:pyridoxal phosphate binding"/>
    <property type="evidence" value="ECO:0007669"/>
    <property type="project" value="InterPro"/>
</dbReference>
<name>A0A381YWJ3_9ZZZZ</name>
<dbReference type="InterPro" id="IPR011037">
    <property type="entry name" value="Pyrv_Knase-like_insert_dom_sf"/>
</dbReference>
<dbReference type="PANTHER" id="PTHR36930:SF1">
    <property type="entry name" value="MOSC DOMAIN-CONTAINING PROTEIN"/>
    <property type="match status" value="1"/>
</dbReference>
<sequence>MSKVFKICISSKFDQDMEDIYTITTIAGKGIVGDRYFSEDNDKNHQITLIESEKIDYYNKISNQKISYIDFRRNIITKGIELNPLIGKELQIGSTKIKVHKLCEPCLELQNKLQQTNF</sequence>
<accession>A0A381YWJ3</accession>
<dbReference type="GO" id="GO:0003824">
    <property type="term" value="F:catalytic activity"/>
    <property type="evidence" value="ECO:0007669"/>
    <property type="project" value="InterPro"/>
</dbReference>
<dbReference type="Gene3D" id="2.40.33.20">
    <property type="entry name" value="PK beta-barrel domain-like"/>
    <property type="match status" value="1"/>
</dbReference>
<evidence type="ECO:0000259" key="1">
    <source>
        <dbReference type="PROSITE" id="PS51340"/>
    </source>
</evidence>
<evidence type="ECO:0000313" key="2">
    <source>
        <dbReference type="EMBL" id="SVA81314.1"/>
    </source>
</evidence>
<reference evidence="2" key="1">
    <citation type="submission" date="2018-05" db="EMBL/GenBank/DDBJ databases">
        <authorList>
            <person name="Lanie J.A."/>
            <person name="Ng W.-L."/>
            <person name="Kazmierczak K.M."/>
            <person name="Andrzejewski T.M."/>
            <person name="Davidsen T.M."/>
            <person name="Wayne K.J."/>
            <person name="Tettelin H."/>
            <person name="Glass J.I."/>
            <person name="Rusch D."/>
            <person name="Podicherti R."/>
            <person name="Tsui H.-C.T."/>
            <person name="Winkler M.E."/>
        </authorList>
    </citation>
    <scope>NUCLEOTIDE SEQUENCE</scope>
</reference>
<dbReference type="InterPro" id="IPR052716">
    <property type="entry name" value="MOSC_domain"/>
</dbReference>
<dbReference type="SUPFAM" id="SSF50800">
    <property type="entry name" value="PK beta-barrel domain-like"/>
    <property type="match status" value="1"/>
</dbReference>
<proteinExistence type="predicted"/>
<dbReference type="PROSITE" id="PS51340">
    <property type="entry name" value="MOSC"/>
    <property type="match status" value="1"/>
</dbReference>
<dbReference type="PANTHER" id="PTHR36930">
    <property type="entry name" value="METAL-SULFUR CLUSTER BIOSYNTHESIS PROTEINS YUAD-RELATED"/>
    <property type="match status" value="1"/>
</dbReference>
<dbReference type="Pfam" id="PF03473">
    <property type="entry name" value="MOSC"/>
    <property type="match status" value="1"/>
</dbReference>
<gene>
    <name evidence="2" type="ORF">METZ01_LOCUS134168</name>
</gene>
<protein>
    <recommendedName>
        <fullName evidence="1">MOSC domain-containing protein</fullName>
    </recommendedName>
</protein>
<dbReference type="EMBL" id="UINC01019228">
    <property type="protein sequence ID" value="SVA81314.1"/>
    <property type="molecule type" value="Genomic_DNA"/>
</dbReference>
<dbReference type="AlphaFoldDB" id="A0A381YWJ3"/>
<dbReference type="InterPro" id="IPR005302">
    <property type="entry name" value="MoCF_Sase_C"/>
</dbReference>
<feature type="non-terminal residue" evidence="2">
    <location>
        <position position="118"/>
    </location>
</feature>